<organism evidence="5 6">
    <name type="scientific">Malacoplasma iowae DK-CPA</name>
    <dbReference type="NCBI Taxonomy" id="1394179"/>
    <lineage>
        <taxon>Bacteria</taxon>
        <taxon>Bacillati</taxon>
        <taxon>Mycoplasmatota</taxon>
        <taxon>Mycoplasmoidales</taxon>
        <taxon>Mycoplasmoidaceae</taxon>
        <taxon>Malacoplasma</taxon>
    </lineage>
</organism>
<dbReference type="EMBL" id="AWQU01000009">
    <property type="protein sequence ID" value="KFB08025.1"/>
    <property type="molecule type" value="Genomic_DNA"/>
</dbReference>
<keyword evidence="2" id="KW-0680">Restriction system</keyword>
<dbReference type="GO" id="GO:0003677">
    <property type="term" value="F:DNA binding"/>
    <property type="evidence" value="ECO:0007669"/>
    <property type="project" value="UniProtKB-KW"/>
</dbReference>
<dbReference type="RefSeq" id="WP_192816354.1">
    <property type="nucleotide sequence ID" value="NZ_AWQU01000009.1"/>
</dbReference>
<reference evidence="5 6" key="1">
    <citation type="journal article" date="2014" name="PLoS ONE">
        <title>Reduction of Hydrogen Peroxide Accumulation and Toxicity by a Catalase from Mycoplasma iowae.</title>
        <authorList>
            <person name="Pritchard R.E."/>
            <person name="Prassinos A.J."/>
            <person name="Osborne J.D."/>
            <person name="Raviv Z."/>
            <person name="Balish M.F."/>
        </authorList>
    </citation>
    <scope>NUCLEOTIDE SEQUENCE [LARGE SCALE GENOMIC DNA]</scope>
    <source>
        <strain evidence="5 6">DK-CPA</strain>
    </source>
</reference>
<evidence type="ECO:0000313" key="6">
    <source>
        <dbReference type="Proteomes" id="UP000028523"/>
    </source>
</evidence>
<dbReference type="Gene3D" id="3.90.220.20">
    <property type="entry name" value="DNA methylase specificity domains"/>
    <property type="match status" value="1"/>
</dbReference>
<gene>
    <name evidence="5" type="ORF">P271_896</name>
</gene>
<sequence length="193" mass="22844">NHYLNSMFSNDGSLPFLRFKEFNVKWKLNKIKDILNYTQPNKYIEDNFDNYCNSESKIPVLTPGKSFILGYTNNIENSFNDESILIDDFTLSMQYTTFPYKVKSSACKILTPKENVNLYFVFNVLMRQNLKPLGHNRHYISFLENKKICLPNIHEQIKISKFLSLLDNNIKLSQENIDNLKIKKLFYINKMFI</sequence>
<evidence type="ECO:0000256" key="1">
    <source>
        <dbReference type="ARBA" id="ARBA00010923"/>
    </source>
</evidence>
<dbReference type="SUPFAM" id="SSF116734">
    <property type="entry name" value="DNA methylase specificity domain"/>
    <property type="match status" value="1"/>
</dbReference>
<dbReference type="InterPro" id="IPR000055">
    <property type="entry name" value="Restrct_endonuc_typeI_TRD"/>
</dbReference>
<protein>
    <submittedName>
        <fullName evidence="5">Type I restriction system DNA specificity subunit</fullName>
    </submittedName>
</protein>
<evidence type="ECO:0000259" key="4">
    <source>
        <dbReference type="Pfam" id="PF01420"/>
    </source>
</evidence>
<comment type="similarity">
    <text evidence="1">Belongs to the type-I restriction system S methylase family.</text>
</comment>
<keyword evidence="3" id="KW-0238">DNA-binding</keyword>
<dbReference type="GO" id="GO:0009307">
    <property type="term" value="P:DNA restriction-modification system"/>
    <property type="evidence" value="ECO:0007669"/>
    <property type="project" value="UniProtKB-KW"/>
</dbReference>
<proteinExistence type="inferred from homology"/>
<feature type="non-terminal residue" evidence="5">
    <location>
        <position position="1"/>
    </location>
</feature>
<dbReference type="InterPro" id="IPR044946">
    <property type="entry name" value="Restrct_endonuc_typeI_TRD_sf"/>
</dbReference>
<evidence type="ECO:0000313" key="5">
    <source>
        <dbReference type="EMBL" id="KFB08025.1"/>
    </source>
</evidence>
<dbReference type="Proteomes" id="UP000028523">
    <property type="component" value="Unassembled WGS sequence"/>
</dbReference>
<evidence type="ECO:0000256" key="2">
    <source>
        <dbReference type="ARBA" id="ARBA00022747"/>
    </source>
</evidence>
<accession>A0A084U4Y9</accession>
<dbReference type="Gene3D" id="1.10.287.1120">
    <property type="entry name" value="Bipartite methylase S protein"/>
    <property type="match status" value="1"/>
</dbReference>
<name>A0A084U4Y9_MALIO</name>
<dbReference type="AlphaFoldDB" id="A0A084U4Y9"/>
<evidence type="ECO:0000256" key="3">
    <source>
        <dbReference type="ARBA" id="ARBA00023125"/>
    </source>
</evidence>
<keyword evidence="6" id="KW-1185">Reference proteome</keyword>
<feature type="domain" description="Type I restriction modification DNA specificity" evidence="4">
    <location>
        <begin position="23"/>
        <end position="180"/>
    </location>
</feature>
<comment type="caution">
    <text evidence="5">The sequence shown here is derived from an EMBL/GenBank/DDBJ whole genome shotgun (WGS) entry which is preliminary data.</text>
</comment>
<dbReference type="Pfam" id="PF01420">
    <property type="entry name" value="Methylase_S"/>
    <property type="match status" value="1"/>
</dbReference>